<evidence type="ECO:0000259" key="1">
    <source>
        <dbReference type="Pfam" id="PF13456"/>
    </source>
</evidence>
<protein>
    <recommendedName>
        <fullName evidence="1">RNase H type-1 domain-containing protein</fullName>
    </recommendedName>
</protein>
<dbReference type="InterPro" id="IPR002156">
    <property type="entry name" value="RNaseH_domain"/>
</dbReference>
<dbReference type="InterPro" id="IPR053151">
    <property type="entry name" value="RNase_H-like"/>
</dbReference>
<organism evidence="2 3">
    <name type="scientific">Prunus dulcis</name>
    <name type="common">Almond</name>
    <name type="synonym">Amygdalus dulcis</name>
    <dbReference type="NCBI Taxonomy" id="3755"/>
    <lineage>
        <taxon>Eukaryota</taxon>
        <taxon>Viridiplantae</taxon>
        <taxon>Streptophyta</taxon>
        <taxon>Embryophyta</taxon>
        <taxon>Tracheophyta</taxon>
        <taxon>Spermatophyta</taxon>
        <taxon>Magnoliopsida</taxon>
        <taxon>eudicotyledons</taxon>
        <taxon>Gunneridae</taxon>
        <taxon>Pentapetalae</taxon>
        <taxon>rosids</taxon>
        <taxon>fabids</taxon>
        <taxon>Rosales</taxon>
        <taxon>Rosaceae</taxon>
        <taxon>Amygdaloideae</taxon>
        <taxon>Amygdaleae</taxon>
        <taxon>Prunus</taxon>
    </lineage>
</organism>
<dbReference type="SUPFAM" id="SSF53098">
    <property type="entry name" value="Ribonuclease H-like"/>
    <property type="match status" value="1"/>
</dbReference>
<gene>
    <name evidence="2" type="ORF">L3X38_022608</name>
</gene>
<dbReference type="InterPro" id="IPR044730">
    <property type="entry name" value="RNase_H-like_dom_plant"/>
</dbReference>
<dbReference type="InterPro" id="IPR036397">
    <property type="entry name" value="RNaseH_sf"/>
</dbReference>
<sequence>MTCFTERKLVGLLRFLNGLWSSSKFTMLSPRVPHFIRWIKPPSSLLFLNCDGALGKEGCDRGVGGVLRDSNGNFVWGFAYKGPAGLDVLATECVAMHTSLMKAAELGMSSFLVASDLQEVVALLKNELGEIWSNLGNIVDEIRRLMVLLAVGDVRFQPRLGTA</sequence>
<name>A0AAD4VXY9_PRUDU</name>
<dbReference type="Pfam" id="PF13456">
    <property type="entry name" value="RVT_3"/>
    <property type="match status" value="1"/>
</dbReference>
<dbReference type="GO" id="GO:0003676">
    <property type="term" value="F:nucleic acid binding"/>
    <property type="evidence" value="ECO:0007669"/>
    <property type="project" value="InterPro"/>
</dbReference>
<evidence type="ECO:0000313" key="3">
    <source>
        <dbReference type="Proteomes" id="UP001054821"/>
    </source>
</evidence>
<dbReference type="PANTHER" id="PTHR47723">
    <property type="entry name" value="OS05G0353850 PROTEIN"/>
    <property type="match status" value="1"/>
</dbReference>
<proteinExistence type="predicted"/>
<dbReference type="AlphaFoldDB" id="A0AAD4VXY9"/>
<dbReference type="InterPro" id="IPR012337">
    <property type="entry name" value="RNaseH-like_sf"/>
</dbReference>
<reference evidence="2 3" key="1">
    <citation type="journal article" date="2022" name="G3 (Bethesda)">
        <title>Whole-genome sequence and methylome profiling of the almond [Prunus dulcis (Mill.) D.A. Webb] cultivar 'Nonpareil'.</title>
        <authorList>
            <person name="D'Amico-Willman K.M."/>
            <person name="Ouma W.Z."/>
            <person name="Meulia T."/>
            <person name="Sideli G.M."/>
            <person name="Gradziel T.M."/>
            <person name="Fresnedo-Ramirez J."/>
        </authorList>
    </citation>
    <scope>NUCLEOTIDE SEQUENCE [LARGE SCALE GENOMIC DNA]</scope>
    <source>
        <strain evidence="2">Clone GOH B32 T37-40</strain>
    </source>
</reference>
<accession>A0AAD4VXY9</accession>
<comment type="caution">
    <text evidence="2">The sequence shown here is derived from an EMBL/GenBank/DDBJ whole genome shotgun (WGS) entry which is preliminary data.</text>
</comment>
<dbReference type="GO" id="GO:0004523">
    <property type="term" value="F:RNA-DNA hybrid ribonuclease activity"/>
    <property type="evidence" value="ECO:0007669"/>
    <property type="project" value="InterPro"/>
</dbReference>
<dbReference type="PANTHER" id="PTHR47723:SF19">
    <property type="entry name" value="POLYNUCLEOTIDYL TRANSFERASE, RIBONUCLEASE H-LIKE SUPERFAMILY PROTEIN"/>
    <property type="match status" value="1"/>
</dbReference>
<dbReference type="Proteomes" id="UP001054821">
    <property type="component" value="Chromosome 4"/>
</dbReference>
<evidence type="ECO:0000313" key="2">
    <source>
        <dbReference type="EMBL" id="KAI5332479.1"/>
    </source>
</evidence>
<dbReference type="EMBL" id="JAJFAZ020000004">
    <property type="protein sequence ID" value="KAI5332479.1"/>
    <property type="molecule type" value="Genomic_DNA"/>
</dbReference>
<dbReference type="CDD" id="cd06222">
    <property type="entry name" value="RNase_H_like"/>
    <property type="match status" value="1"/>
</dbReference>
<feature type="domain" description="RNase H type-1" evidence="1">
    <location>
        <begin position="49"/>
        <end position="159"/>
    </location>
</feature>
<keyword evidence="3" id="KW-1185">Reference proteome</keyword>
<dbReference type="Gene3D" id="3.30.420.10">
    <property type="entry name" value="Ribonuclease H-like superfamily/Ribonuclease H"/>
    <property type="match status" value="1"/>
</dbReference>